<feature type="domain" description="NADH-Ubiquinone oxidoreductase (complex I) chain 5 N-terminal" evidence="21">
    <location>
        <begin position="75"/>
        <end position="125"/>
    </location>
</feature>
<keyword evidence="13 19" id="KW-1133">Transmembrane helix</keyword>
<comment type="catalytic activity">
    <reaction evidence="17 19">
        <text>a plastoquinone + NADPH + (n+1) H(+)(in) = a plastoquinol + NADP(+) + n H(+)(out)</text>
        <dbReference type="Rhea" id="RHEA:42612"/>
        <dbReference type="Rhea" id="RHEA-COMP:9561"/>
        <dbReference type="Rhea" id="RHEA-COMP:9562"/>
        <dbReference type="ChEBI" id="CHEBI:15378"/>
        <dbReference type="ChEBI" id="CHEBI:17757"/>
        <dbReference type="ChEBI" id="CHEBI:57783"/>
        <dbReference type="ChEBI" id="CHEBI:58349"/>
        <dbReference type="ChEBI" id="CHEBI:62192"/>
    </reaction>
</comment>
<feature type="transmembrane region" description="Helical" evidence="19">
    <location>
        <begin position="726"/>
        <end position="748"/>
    </location>
</feature>
<evidence type="ECO:0000256" key="11">
    <source>
        <dbReference type="ARBA" id="ARBA00022957"/>
    </source>
</evidence>
<proteinExistence type="inferred from homology"/>
<geneLocation type="chloroplast" evidence="23"/>
<feature type="transmembrane region" description="Helical" evidence="19">
    <location>
        <begin position="424"/>
        <end position="447"/>
    </location>
</feature>
<evidence type="ECO:0000259" key="20">
    <source>
        <dbReference type="Pfam" id="PF00361"/>
    </source>
</evidence>
<dbReference type="Pfam" id="PF01010">
    <property type="entry name" value="Proton_antipo_C"/>
    <property type="match status" value="1"/>
</dbReference>
<dbReference type="GeneID" id="40874784"/>
<dbReference type="PANTHER" id="PTHR42829:SF2">
    <property type="entry name" value="NADH-UBIQUINONE OXIDOREDUCTASE CHAIN 5"/>
    <property type="match status" value="1"/>
</dbReference>
<keyword evidence="7 19" id="KW-0150">Chloroplast</keyword>
<feature type="transmembrane region" description="Helical" evidence="19">
    <location>
        <begin position="223"/>
        <end position="239"/>
    </location>
</feature>
<evidence type="ECO:0000256" key="16">
    <source>
        <dbReference type="ARBA" id="ARBA00023136"/>
    </source>
</evidence>
<evidence type="ECO:0000256" key="3">
    <source>
        <dbReference type="ARBA" id="ARBA00008200"/>
    </source>
</evidence>
<dbReference type="Pfam" id="PF00361">
    <property type="entry name" value="Proton_antipo_M"/>
    <property type="match status" value="1"/>
</dbReference>
<dbReference type="EMBL" id="MK726009">
    <property type="protein sequence ID" value="QCW93946.1"/>
    <property type="molecule type" value="Genomic_DNA"/>
</dbReference>
<feature type="transmembrane region" description="Helical" evidence="19">
    <location>
        <begin position="145"/>
        <end position="166"/>
    </location>
</feature>
<dbReference type="EC" id="7.1.1.-" evidence="19"/>
<dbReference type="PRINTS" id="PR01434">
    <property type="entry name" value="NADHDHGNASE5"/>
</dbReference>
<dbReference type="GO" id="GO:0003954">
    <property type="term" value="F:NADH dehydrogenase activity"/>
    <property type="evidence" value="ECO:0007669"/>
    <property type="project" value="TreeGrafter"/>
</dbReference>
<feature type="transmembrane region" description="Helical" evidence="19">
    <location>
        <begin position="327"/>
        <end position="348"/>
    </location>
</feature>
<dbReference type="InterPro" id="IPR018393">
    <property type="entry name" value="NADHpl_OxRdtase_5_subgr"/>
</dbReference>
<evidence type="ECO:0000256" key="19">
    <source>
        <dbReference type="RuleBase" id="RU364062"/>
    </source>
</evidence>
<dbReference type="GO" id="GO:0042773">
    <property type="term" value="P:ATP synthesis coupled electron transport"/>
    <property type="evidence" value="ECO:0007669"/>
    <property type="project" value="InterPro"/>
</dbReference>
<dbReference type="InterPro" id="IPR002128">
    <property type="entry name" value="NADH_UbQ_OxRdtase_chlpt_su5_C"/>
</dbReference>
<evidence type="ECO:0000256" key="18">
    <source>
        <dbReference type="ARBA" id="ARBA00048026"/>
    </source>
</evidence>
<keyword evidence="14 19" id="KW-0520">NAD</keyword>
<feature type="transmembrane region" description="Helical" evidence="19">
    <location>
        <begin position="286"/>
        <end position="306"/>
    </location>
</feature>
<reference evidence="23" key="1">
    <citation type="journal article" date="2019" name="Mol. Phylogenet. Evol.">
        <title>Incongruence between gene trees and species trees and phylogenetic signal variation in plastid genes.</title>
        <authorList>
            <person name="Goncalves D.J.P."/>
            <person name="Simpson B.B."/>
            <person name="Ortiz E.M."/>
            <person name="Shimizu G.H."/>
            <person name="Jansen R.K."/>
        </authorList>
    </citation>
    <scope>NUCLEOTIDE SEQUENCE</scope>
</reference>
<evidence type="ECO:0000256" key="9">
    <source>
        <dbReference type="ARBA" id="ARBA00022719"/>
    </source>
</evidence>
<comment type="function">
    <text evidence="1 19">NDH shuttles electrons from NAD(P)H:plastoquinone, via FMN and iron-sulfur (Fe-S) centers, to quinones in the photosynthetic chain and possibly in a chloroplast respiratory chain. The immediate electron acceptor for the enzyme in this species is believed to be plastoquinone. Couples the redox reaction to proton translocation, and thus conserves the redox energy in a proton gradient.</text>
</comment>
<name>A0A4Y5PPG6_9MYRT</name>
<keyword evidence="9 19" id="KW-0874">Quinone</keyword>
<organism evidence="23">
    <name type="scientific">Erisma bracteosum</name>
    <dbReference type="NCBI Taxonomy" id="2559494"/>
    <lineage>
        <taxon>Eukaryota</taxon>
        <taxon>Viridiplantae</taxon>
        <taxon>Streptophyta</taxon>
        <taxon>Embryophyta</taxon>
        <taxon>Tracheophyta</taxon>
        <taxon>Spermatophyta</taxon>
        <taxon>Magnoliopsida</taxon>
        <taxon>eudicotyledons</taxon>
        <taxon>Gunneridae</taxon>
        <taxon>Pentapetalae</taxon>
        <taxon>rosids</taxon>
        <taxon>malvids</taxon>
        <taxon>Myrtales</taxon>
        <taxon>Vochysiaceae</taxon>
        <taxon>Erisma</taxon>
    </lineage>
</organism>
<evidence type="ECO:0000259" key="22">
    <source>
        <dbReference type="Pfam" id="PF01010"/>
    </source>
</evidence>
<comment type="similarity">
    <text evidence="3 19">Belongs to the complex I subunit 5 family.</text>
</comment>
<comment type="subunit">
    <text evidence="4 19">NDH is composed of at least 16 different subunits, 5 of which are encoded in the nucleus.</text>
</comment>
<evidence type="ECO:0000256" key="5">
    <source>
        <dbReference type="ARBA" id="ARBA00018648"/>
    </source>
</evidence>
<dbReference type="Gene3D" id="1.20.5.2700">
    <property type="match status" value="1"/>
</dbReference>
<keyword evidence="19 23" id="KW-0934">Plastid</keyword>
<keyword evidence="6 19" id="KW-0813">Transport</keyword>
<dbReference type="AlphaFoldDB" id="A0A4Y5PPG6"/>
<evidence type="ECO:0000256" key="4">
    <source>
        <dbReference type="ARBA" id="ARBA00011199"/>
    </source>
</evidence>
<feature type="transmembrane region" description="Helical" evidence="19">
    <location>
        <begin position="88"/>
        <end position="109"/>
    </location>
</feature>
<comment type="subcellular location">
    <subcellularLocation>
        <location evidence="2 19">Plastid</location>
        <location evidence="2 19">Chloroplast thylakoid membrane</location>
        <topology evidence="2 19">Multi-pass membrane protein</topology>
    </subcellularLocation>
</comment>
<evidence type="ECO:0000256" key="15">
    <source>
        <dbReference type="ARBA" id="ARBA00023078"/>
    </source>
</evidence>
<feature type="transmembrane region" description="Helical" evidence="19">
    <location>
        <begin position="605"/>
        <end position="627"/>
    </location>
</feature>
<feature type="domain" description="NADH:ubiquinone/plastoquinone oxidoreductase chloroplast chain 5 C-terminal" evidence="22">
    <location>
        <begin position="448"/>
        <end position="693"/>
    </location>
</feature>
<dbReference type="GO" id="GO:0008137">
    <property type="term" value="F:NADH dehydrogenase (ubiquinone) activity"/>
    <property type="evidence" value="ECO:0007669"/>
    <property type="project" value="InterPro"/>
</dbReference>
<keyword evidence="11 19" id="KW-0618">Plastoquinone</keyword>
<gene>
    <name evidence="19 23" type="primary">ndhF</name>
</gene>
<feature type="transmembrane region" description="Helical" evidence="19">
    <location>
        <begin position="354"/>
        <end position="373"/>
    </location>
</feature>
<dbReference type="InterPro" id="IPR003945">
    <property type="entry name" value="NU5C-like"/>
</dbReference>
<dbReference type="PRINTS" id="PR01435">
    <property type="entry name" value="NPOXDRDTASE5"/>
</dbReference>
<evidence type="ECO:0000256" key="8">
    <source>
        <dbReference type="ARBA" id="ARBA00022692"/>
    </source>
</evidence>
<dbReference type="RefSeq" id="YP_009668947.1">
    <property type="nucleotide sequence ID" value="NC_043794.1"/>
</dbReference>
<feature type="transmembrane region" description="Helical" evidence="19">
    <location>
        <begin position="40"/>
        <end position="60"/>
    </location>
</feature>
<dbReference type="GO" id="GO:0015990">
    <property type="term" value="P:electron transport coupled proton transport"/>
    <property type="evidence" value="ECO:0007669"/>
    <property type="project" value="TreeGrafter"/>
</dbReference>
<keyword evidence="12" id="KW-1278">Translocase</keyword>
<evidence type="ECO:0000256" key="6">
    <source>
        <dbReference type="ARBA" id="ARBA00022448"/>
    </source>
</evidence>
<feature type="transmembrane region" description="Helical" evidence="19">
    <location>
        <begin position="549"/>
        <end position="571"/>
    </location>
</feature>
<feature type="transmembrane region" description="Helical" evidence="19">
    <location>
        <begin position="121"/>
        <end position="139"/>
    </location>
</feature>
<feature type="transmembrane region" description="Helical" evidence="19">
    <location>
        <begin position="6"/>
        <end position="28"/>
    </location>
</feature>
<dbReference type="Pfam" id="PF00662">
    <property type="entry name" value="Proton_antipo_N"/>
    <property type="match status" value="1"/>
</dbReference>
<evidence type="ECO:0000256" key="13">
    <source>
        <dbReference type="ARBA" id="ARBA00022989"/>
    </source>
</evidence>
<dbReference type="NCBIfam" id="NF005141">
    <property type="entry name" value="PRK06590.1"/>
    <property type="match status" value="1"/>
</dbReference>
<dbReference type="GO" id="GO:0009535">
    <property type="term" value="C:chloroplast thylakoid membrane"/>
    <property type="evidence" value="ECO:0007669"/>
    <property type="project" value="UniProtKB-SubCell"/>
</dbReference>
<dbReference type="NCBIfam" id="TIGR01974">
    <property type="entry name" value="NDH_I_L"/>
    <property type="match status" value="1"/>
</dbReference>
<accession>A0A4Y5PPG6</accession>
<evidence type="ECO:0000256" key="14">
    <source>
        <dbReference type="ARBA" id="ARBA00023027"/>
    </source>
</evidence>
<sequence>MESTYQYSWIIPFIPLPVPMLIGVGLILFPTATKNLRRMWAFPSILLLSIVMIISVYLSIQQLNTSSIYQYVWSWTINNDLSLEFGHLIDPLTSIMLILITTIGILVLFYSDNYMSHDQGYLRFFAYMSFFNTSMLGLVTSSNLIQIYIFWELVGMCSYLLIGFWFTRPSAATACQKAFVTNRVGDFGLLLGILGLYWITGSFEFRDLFEIFNNLISNNEVNFLFLTLCAFLLFAGAVAKSAQFPLHVWLPDAMEGPTPISALIHAATMVAAGIFLVARLLPLFRIIPYIMNFISLIGIITVLLGATLALAQKDIKRGLAYSTMSQLGYMMLALGMGSYRAALFHLITHAYSKALLFLVSGSIIHSMEAIVGYSPDKNQNLVFMGGLKKHVPITKTSFLVGTLSLCGIPPLACFWSKDEILNDSWLYSPIFAIIACSTAGLTAFYMFRIYLLTFEGHFNVHFQNYSGQKKSSCYSISLWGKEIPKAIKNRFPLLSLLKINNNERSSFFWNKTYQIDGNGKKWVQPFITITQFGTKETFSYPRESDNTMLFSMLILLLFTLFVGAVGIPFSFNQEGIDLDILSKFLNPSINLLHSNSKNSVDWYEFVTNASFSVSIAFFGIFIANFLYKPIYSSLQNWNLLNSFAKRGTNRILWDKIINVIYDWSYNRGHIDTFYKISLIQGIRGLAELTHFFDRRVIDGITNGFGLISFFLGEGIKYVGSGRISSYILLYLLFALIFLLIYSFLYLYFLNLNFLSLNISNFVFSLF</sequence>
<comment type="catalytic activity">
    <reaction evidence="18 19">
        <text>a plastoquinone + NADH + (n+1) H(+)(in) = a plastoquinol + NAD(+) + n H(+)(out)</text>
        <dbReference type="Rhea" id="RHEA:42608"/>
        <dbReference type="Rhea" id="RHEA-COMP:9561"/>
        <dbReference type="Rhea" id="RHEA-COMP:9562"/>
        <dbReference type="ChEBI" id="CHEBI:15378"/>
        <dbReference type="ChEBI" id="CHEBI:17757"/>
        <dbReference type="ChEBI" id="CHEBI:57540"/>
        <dbReference type="ChEBI" id="CHEBI:57945"/>
        <dbReference type="ChEBI" id="CHEBI:62192"/>
    </reaction>
</comment>
<evidence type="ECO:0000256" key="12">
    <source>
        <dbReference type="ARBA" id="ARBA00022967"/>
    </source>
</evidence>
<dbReference type="GO" id="GO:0048038">
    <property type="term" value="F:quinone binding"/>
    <property type="evidence" value="ECO:0007669"/>
    <property type="project" value="UniProtKB-KW"/>
</dbReference>
<keyword evidence="10 19" id="KW-0521">NADP</keyword>
<keyword evidence="8 19" id="KW-0812">Transmembrane</keyword>
<evidence type="ECO:0000256" key="10">
    <source>
        <dbReference type="ARBA" id="ARBA00022857"/>
    </source>
</evidence>
<keyword evidence="15 19" id="KW-0793">Thylakoid</keyword>
<dbReference type="InterPro" id="IPR001750">
    <property type="entry name" value="ND/Mrp_TM"/>
</dbReference>
<evidence type="ECO:0000256" key="2">
    <source>
        <dbReference type="ARBA" id="ARBA00004454"/>
    </source>
</evidence>
<keyword evidence="16 19" id="KW-0472">Membrane</keyword>
<protein>
    <recommendedName>
        <fullName evidence="5 19">NAD(P)H-quinone oxidoreductase subunit 5, chloroplastic</fullName>
        <ecNumber evidence="19">7.1.1.-</ecNumber>
    </recommendedName>
    <alternativeName>
        <fullName evidence="19">NADH-plastoquinone oxidoreductase subunit 5</fullName>
    </alternativeName>
</protein>
<evidence type="ECO:0000313" key="23">
    <source>
        <dbReference type="EMBL" id="QCW93946.1"/>
    </source>
</evidence>
<evidence type="ECO:0000256" key="1">
    <source>
        <dbReference type="ARBA" id="ARBA00004059"/>
    </source>
</evidence>
<evidence type="ECO:0000256" key="7">
    <source>
        <dbReference type="ARBA" id="ARBA00022528"/>
    </source>
</evidence>
<feature type="transmembrane region" description="Helical" evidence="19">
    <location>
        <begin position="260"/>
        <end position="280"/>
    </location>
</feature>
<feature type="domain" description="NADH:quinone oxidoreductase/Mrp antiporter transmembrane" evidence="20">
    <location>
        <begin position="141"/>
        <end position="440"/>
    </location>
</feature>
<feature type="transmembrane region" description="Helical" evidence="19">
    <location>
        <begin position="187"/>
        <end position="203"/>
    </location>
</feature>
<dbReference type="PANTHER" id="PTHR42829">
    <property type="entry name" value="NADH-UBIQUINONE OXIDOREDUCTASE CHAIN 5"/>
    <property type="match status" value="1"/>
</dbReference>
<evidence type="ECO:0000256" key="17">
    <source>
        <dbReference type="ARBA" id="ARBA00047726"/>
    </source>
</evidence>
<feature type="transmembrane region" description="Helical" evidence="19">
    <location>
        <begin position="393"/>
        <end position="412"/>
    </location>
</feature>
<dbReference type="InterPro" id="IPR001516">
    <property type="entry name" value="Proton_antipo_N"/>
</dbReference>
<evidence type="ECO:0000259" key="21">
    <source>
        <dbReference type="Pfam" id="PF00662"/>
    </source>
</evidence>